<dbReference type="InterPro" id="IPR001611">
    <property type="entry name" value="Leu-rich_rpt"/>
</dbReference>
<dbReference type="SMART" id="SM00368">
    <property type="entry name" value="LRR_RI"/>
    <property type="match status" value="9"/>
</dbReference>
<dbReference type="AlphaFoldDB" id="A0A3Q3WZF4"/>
<evidence type="ECO:0000256" key="1">
    <source>
        <dbReference type="ARBA" id="ARBA00022737"/>
    </source>
</evidence>
<dbReference type="Pfam" id="PF13516">
    <property type="entry name" value="LRR_6"/>
    <property type="match status" value="7"/>
</dbReference>
<reference evidence="2" key="2">
    <citation type="submission" date="2025-09" db="UniProtKB">
        <authorList>
            <consortium name="Ensembl"/>
        </authorList>
    </citation>
    <scope>IDENTIFICATION</scope>
</reference>
<dbReference type="InterPro" id="IPR032675">
    <property type="entry name" value="LRR_dom_sf"/>
</dbReference>
<dbReference type="Gene3D" id="3.80.10.10">
    <property type="entry name" value="Ribonuclease Inhibitor"/>
    <property type="match status" value="2"/>
</dbReference>
<dbReference type="OMA" id="IKNCGMK"/>
<organism evidence="2 3">
    <name type="scientific">Mola mola</name>
    <name type="common">Ocean sunfish</name>
    <name type="synonym">Tetraodon mola</name>
    <dbReference type="NCBI Taxonomy" id="94237"/>
    <lineage>
        <taxon>Eukaryota</taxon>
        <taxon>Metazoa</taxon>
        <taxon>Chordata</taxon>
        <taxon>Craniata</taxon>
        <taxon>Vertebrata</taxon>
        <taxon>Euteleostomi</taxon>
        <taxon>Actinopterygii</taxon>
        <taxon>Neopterygii</taxon>
        <taxon>Teleostei</taxon>
        <taxon>Neoteleostei</taxon>
        <taxon>Acanthomorphata</taxon>
        <taxon>Eupercaria</taxon>
        <taxon>Tetraodontiformes</taxon>
        <taxon>Molidae</taxon>
        <taxon>Mola</taxon>
    </lineage>
</organism>
<dbReference type="STRING" id="94237.ENSMMOP00000020990"/>
<protein>
    <submittedName>
        <fullName evidence="2">Uncharacterized protein</fullName>
    </submittedName>
</protein>
<dbReference type="PANTHER" id="PTHR24111:SF4">
    <property type="entry name" value="LEUCINE-RICH REPEAT-CONTAINING PROTEIN 34"/>
    <property type="match status" value="1"/>
</dbReference>
<keyword evidence="3" id="KW-1185">Reference proteome</keyword>
<dbReference type="PANTHER" id="PTHR24111">
    <property type="entry name" value="LEUCINE-RICH REPEAT-CONTAINING PROTEIN 34"/>
    <property type="match status" value="1"/>
</dbReference>
<reference evidence="2" key="1">
    <citation type="submission" date="2025-08" db="UniProtKB">
        <authorList>
            <consortium name="Ensembl"/>
        </authorList>
    </citation>
    <scope>IDENTIFICATION</scope>
</reference>
<sequence>MTSGNSFKFYADVCAKQQIRPNPHILDVLEKTQLTEDVTLKLAGNDRLRRVQRLDDRDVLVLSTCLRGDTRLDVSYNNITDEGAGHLAELLQDGSVLRSLDLTFNDIQTGGARALAKSLQGNGTVRALRLSGNKIGDGGAMHLASMLQVNPTLRELEVASCDLGSRSVTAFAVVLKSNQNVRCVDMSRPLLRSHQEEWAVHVSDMLVLNSCLLELHLGAMGMSNAGMEVLSEGLRLNRGLRYLDLRCNRVSSDGVRHLAEVMRHNTTLEILDLSSNRIGDEGAGYLSAALARLSVRSNNIRTEGLLSLARALKVNDSLKHLYVWGNHLDEPVCQAFRELMASGRLPPQQTDVSAYQVDGHVFLAEVFDSLRNPFPTYIICFQCLHDAS</sequence>
<dbReference type="InterPro" id="IPR052201">
    <property type="entry name" value="LRR-containing_regulator"/>
</dbReference>
<proteinExistence type="predicted"/>
<dbReference type="SUPFAM" id="SSF52047">
    <property type="entry name" value="RNI-like"/>
    <property type="match status" value="1"/>
</dbReference>
<dbReference type="Ensembl" id="ENSMMOT00000021344.1">
    <property type="protein sequence ID" value="ENSMMOP00000020990.1"/>
    <property type="gene ID" value="ENSMMOG00000015956.1"/>
</dbReference>
<name>A0A3Q3WZF4_MOLML</name>
<keyword evidence="1" id="KW-0677">Repeat</keyword>
<dbReference type="Proteomes" id="UP000261620">
    <property type="component" value="Unplaced"/>
</dbReference>
<evidence type="ECO:0000313" key="3">
    <source>
        <dbReference type="Proteomes" id="UP000261620"/>
    </source>
</evidence>
<accession>A0A3Q3WZF4</accession>
<evidence type="ECO:0000313" key="2">
    <source>
        <dbReference type="Ensembl" id="ENSMMOP00000020990.1"/>
    </source>
</evidence>